<dbReference type="Proteomes" id="UP000696485">
    <property type="component" value="Unassembled WGS sequence"/>
</dbReference>
<feature type="transmembrane region" description="Helical" evidence="2">
    <location>
        <begin position="392"/>
        <end position="416"/>
    </location>
</feature>
<dbReference type="AlphaFoldDB" id="A0A9P5SD88"/>
<dbReference type="Pfam" id="PF24681">
    <property type="entry name" value="Kelch_KLHDC2_KLHL20_DRC7"/>
    <property type="match status" value="1"/>
</dbReference>
<protein>
    <recommendedName>
        <fullName evidence="5">Galactose oxidase</fullName>
    </recommendedName>
</protein>
<feature type="region of interest" description="Disordered" evidence="1">
    <location>
        <begin position="424"/>
        <end position="451"/>
    </location>
</feature>
<comment type="caution">
    <text evidence="3">The sequence shown here is derived from an EMBL/GenBank/DDBJ whole genome shotgun (WGS) entry which is preliminary data.</text>
</comment>
<evidence type="ECO:0000256" key="1">
    <source>
        <dbReference type="SAM" id="MobiDB-lite"/>
    </source>
</evidence>
<dbReference type="CDD" id="cd12087">
    <property type="entry name" value="TM_EGFR-like"/>
    <property type="match status" value="1"/>
</dbReference>
<dbReference type="PANTHER" id="PTHR23244:SF498">
    <property type="entry name" value="C2 DOMAIN-CONTAINING PROTEIN"/>
    <property type="match status" value="1"/>
</dbReference>
<dbReference type="Gene3D" id="2.120.10.80">
    <property type="entry name" value="Kelch-type beta propeller"/>
    <property type="match status" value="1"/>
</dbReference>
<dbReference type="InterPro" id="IPR015915">
    <property type="entry name" value="Kelch-typ_b-propeller"/>
</dbReference>
<evidence type="ECO:0008006" key="5">
    <source>
        <dbReference type="Google" id="ProtNLM"/>
    </source>
</evidence>
<keyword evidence="4" id="KW-1185">Reference proteome</keyword>
<feature type="compositionally biased region" description="Basic and acidic residues" evidence="1">
    <location>
        <begin position="424"/>
        <end position="434"/>
    </location>
</feature>
<feature type="region of interest" description="Disordered" evidence="1">
    <location>
        <begin position="474"/>
        <end position="546"/>
    </location>
</feature>
<keyword evidence="2" id="KW-0812">Transmembrane</keyword>
<accession>A0A9P5SD88</accession>
<gene>
    <name evidence="3" type="ORF">BG006_010384</name>
</gene>
<evidence type="ECO:0000313" key="4">
    <source>
        <dbReference type="Proteomes" id="UP000696485"/>
    </source>
</evidence>
<keyword evidence="2" id="KW-0472">Membrane</keyword>
<reference evidence="3" key="1">
    <citation type="journal article" date="2020" name="Fungal Divers.">
        <title>Resolving the Mortierellaceae phylogeny through synthesis of multi-gene phylogenetics and phylogenomics.</title>
        <authorList>
            <person name="Vandepol N."/>
            <person name="Liber J."/>
            <person name="Desiro A."/>
            <person name="Na H."/>
            <person name="Kennedy M."/>
            <person name="Barry K."/>
            <person name="Grigoriev I.V."/>
            <person name="Miller A.N."/>
            <person name="O'Donnell K."/>
            <person name="Stajich J.E."/>
            <person name="Bonito G."/>
        </authorList>
    </citation>
    <scope>NUCLEOTIDE SEQUENCE</scope>
    <source>
        <strain evidence="3">NVP1</strain>
    </source>
</reference>
<keyword evidence="2" id="KW-1133">Transmembrane helix</keyword>
<dbReference type="EMBL" id="JAAAUY010000819">
    <property type="protein sequence ID" value="KAF9326154.1"/>
    <property type="molecule type" value="Genomic_DNA"/>
</dbReference>
<dbReference type="PANTHER" id="PTHR23244">
    <property type="entry name" value="KELCH REPEAT DOMAIN"/>
    <property type="match status" value="1"/>
</dbReference>
<sequence>MASTTRLSLRRPTSHFFLLAIITFTTLLCPLSPSIVYASAQSFRPTTTSGASSVFIDGQQMFMSGGTPDGVGGLSSTNQTFALDLSSRWDVASPRFTALPAGPVSDHNIPNTLLGITSWLFFSHGQAFIYDIVQQAWRFNASVSNLAPLESRILEAVVDPGSGAVLIPGGYTSLGDHYSLMQYMTGDGTTTPTSQPMPDSLAGMEGYAAVWSTRMKRMLVHGGQGADGKLSGDLFAYDPSVAVDGSTNYSTTLPPSWTLLAVNQQDGLGEKQAPSPRQGHCFVPAYGGTKMVLFGGFTNGSERQQQAQVASSDIFVFDVATLSWRKLSLPSEQNAGLGRAYAACANVTFVFNLRLGKFMDQFDPQYKGEGPSGDNSGNFQGDVSKTGTPSMAAIFGGIIGGLAVVFVLAAILFMYLMRRREQEESSLTEKKLTEQEQALYSPRRTPTTPIEKVQFHGGYESGAMKENLRRGPHLSISTLRGPHSPVSPAIVSDTLRGPQSADLHDSQSEGESSTLGSSYVILEHHYPSSAPQLPREFPSTSGPSKH</sequence>
<name>A0A9P5SD88_9FUNG</name>
<evidence type="ECO:0000313" key="3">
    <source>
        <dbReference type="EMBL" id="KAF9326154.1"/>
    </source>
</evidence>
<proteinExistence type="predicted"/>
<organism evidence="3 4">
    <name type="scientific">Podila minutissima</name>
    <dbReference type="NCBI Taxonomy" id="64525"/>
    <lineage>
        <taxon>Eukaryota</taxon>
        <taxon>Fungi</taxon>
        <taxon>Fungi incertae sedis</taxon>
        <taxon>Mucoromycota</taxon>
        <taxon>Mortierellomycotina</taxon>
        <taxon>Mortierellomycetes</taxon>
        <taxon>Mortierellales</taxon>
        <taxon>Mortierellaceae</taxon>
        <taxon>Podila</taxon>
    </lineage>
</organism>
<dbReference type="SUPFAM" id="SSF117281">
    <property type="entry name" value="Kelch motif"/>
    <property type="match status" value="1"/>
</dbReference>
<evidence type="ECO:0000256" key="2">
    <source>
        <dbReference type="SAM" id="Phobius"/>
    </source>
</evidence>